<gene>
    <name evidence="2" type="ORF">UFOPK1835_01099</name>
</gene>
<feature type="compositionally biased region" description="Basic and acidic residues" evidence="1">
    <location>
        <begin position="102"/>
        <end position="148"/>
    </location>
</feature>
<feature type="region of interest" description="Disordered" evidence="1">
    <location>
        <begin position="466"/>
        <end position="488"/>
    </location>
</feature>
<feature type="compositionally biased region" description="Basic and acidic residues" evidence="1">
    <location>
        <begin position="77"/>
        <end position="87"/>
    </location>
</feature>
<sequence length="488" mass="52195">MSRRIEVELTSSREDGTWTWRAAGAKLPKGDLQGSLLYEGAKVGDVVRADADFMMDGIVIIGVLAPKGARKEAERIEVVGTPRKDDDQLVTTTLAPKGPRKERRDGDRRPPRDGDRAGRPAGDRKPRPEGAGSQDDRRKRQERSEHPNRPARPTRPAPEPKPKPKRLRAGRIHRNAVLATLPEEQKPVAEQVLRGGIPAVRLAVEKQNESNKAEGKPEISAAPLLTLAEQIMPALRTADWRDKAEAALADIAELDLRDLRSVVVASDLAARDEETRELAEKLRTGLAARVESEQVAWLAEITETLDGGRTVRALRVSSRPPKAGSPLPSELAARLTEATAAALTTETGSDRYATVLDALAYSPVRTQVKPLGIPAEPTPELLAAVKKAASRLPAIAALFGIEATAAPKAGKPRPKVKPPRPDLPPAAASDEAEAAVPTAAEPAAETQVEPAVEVEPVVEAPVEVEPAAVVEPVAESPAEAVSEAEQTE</sequence>
<dbReference type="AlphaFoldDB" id="A0A6J6HJF0"/>
<dbReference type="EMBL" id="CAEZUP010000042">
    <property type="protein sequence ID" value="CAB4611154.1"/>
    <property type="molecule type" value="Genomic_DNA"/>
</dbReference>
<evidence type="ECO:0000313" key="2">
    <source>
        <dbReference type="EMBL" id="CAB4611154.1"/>
    </source>
</evidence>
<protein>
    <submittedName>
        <fullName evidence="2">Unannotated protein</fullName>
    </submittedName>
</protein>
<name>A0A6J6HJF0_9ZZZZ</name>
<reference evidence="2" key="1">
    <citation type="submission" date="2020-05" db="EMBL/GenBank/DDBJ databases">
        <authorList>
            <person name="Chiriac C."/>
            <person name="Salcher M."/>
            <person name="Ghai R."/>
            <person name="Kavagutti S V."/>
        </authorList>
    </citation>
    <scope>NUCLEOTIDE SEQUENCE</scope>
</reference>
<proteinExistence type="predicted"/>
<feature type="region of interest" description="Disordered" evidence="1">
    <location>
        <begin position="407"/>
        <end position="452"/>
    </location>
</feature>
<evidence type="ECO:0000256" key="1">
    <source>
        <dbReference type="SAM" id="MobiDB-lite"/>
    </source>
</evidence>
<feature type="region of interest" description="Disordered" evidence="1">
    <location>
        <begin position="77"/>
        <end position="171"/>
    </location>
</feature>
<organism evidence="2">
    <name type="scientific">freshwater metagenome</name>
    <dbReference type="NCBI Taxonomy" id="449393"/>
    <lineage>
        <taxon>unclassified sequences</taxon>
        <taxon>metagenomes</taxon>
        <taxon>ecological metagenomes</taxon>
    </lineage>
</organism>
<feature type="compositionally biased region" description="Low complexity" evidence="1">
    <location>
        <begin position="425"/>
        <end position="452"/>
    </location>
</feature>
<accession>A0A6J6HJF0</accession>